<keyword evidence="3" id="KW-0808">Transferase</keyword>
<reference evidence="3" key="1">
    <citation type="submission" date="2023-01" db="EMBL/GenBank/DDBJ databases">
        <title>Genome analysis of 13 Lactobacillus isolated from gut of wild boar.</title>
        <authorList>
            <person name="Papp P."/>
            <person name="Libisch B."/>
            <person name="Nagy T."/>
            <person name="Olasz F."/>
        </authorList>
    </citation>
    <scope>NUCLEOTIDE SEQUENCE</scope>
    <source>
        <strain evidence="3">F146</strain>
    </source>
</reference>
<dbReference type="Pfam" id="PF00534">
    <property type="entry name" value="Glycos_transf_1"/>
    <property type="match status" value="1"/>
</dbReference>
<dbReference type="EMBL" id="JAQONE010000001">
    <property type="protein sequence ID" value="MDC2828780.1"/>
    <property type="molecule type" value="Genomic_DNA"/>
</dbReference>
<dbReference type="AlphaFoldDB" id="A0AAJ1HUJ3"/>
<dbReference type="EC" id="2.4.-.-" evidence="3"/>
<protein>
    <submittedName>
        <fullName evidence="3">Glycosyltransferase</fullName>
        <ecNumber evidence="3">2.4.-.-</ecNumber>
    </submittedName>
</protein>
<dbReference type="InterPro" id="IPR028098">
    <property type="entry name" value="Glyco_trans_4-like_N"/>
</dbReference>
<feature type="domain" description="Glycosyl transferase family 1" evidence="1">
    <location>
        <begin position="171"/>
        <end position="289"/>
    </location>
</feature>
<evidence type="ECO:0000313" key="4">
    <source>
        <dbReference type="Proteomes" id="UP001220670"/>
    </source>
</evidence>
<name>A0AAJ1HUJ3_LIMMU</name>
<evidence type="ECO:0000313" key="3">
    <source>
        <dbReference type="EMBL" id="MDC2828780.1"/>
    </source>
</evidence>
<dbReference type="RefSeq" id="WP_272209553.1">
    <property type="nucleotide sequence ID" value="NZ_JAQOMV010000011.1"/>
</dbReference>
<dbReference type="GO" id="GO:0016757">
    <property type="term" value="F:glycosyltransferase activity"/>
    <property type="evidence" value="ECO:0007669"/>
    <property type="project" value="UniProtKB-KW"/>
</dbReference>
<dbReference type="PANTHER" id="PTHR45947">
    <property type="entry name" value="SULFOQUINOVOSYL TRANSFERASE SQD2"/>
    <property type="match status" value="1"/>
</dbReference>
<dbReference type="Proteomes" id="UP001220670">
    <property type="component" value="Unassembled WGS sequence"/>
</dbReference>
<organism evidence="3 4">
    <name type="scientific">Limosilactobacillus mucosae</name>
    <name type="common">Lactobacillus mucosae</name>
    <dbReference type="NCBI Taxonomy" id="97478"/>
    <lineage>
        <taxon>Bacteria</taxon>
        <taxon>Bacillati</taxon>
        <taxon>Bacillota</taxon>
        <taxon>Bacilli</taxon>
        <taxon>Lactobacillales</taxon>
        <taxon>Lactobacillaceae</taxon>
        <taxon>Limosilactobacillus</taxon>
    </lineage>
</organism>
<feature type="domain" description="Glycosyltransferase subfamily 4-like N-terminal" evidence="2">
    <location>
        <begin position="10"/>
        <end position="160"/>
    </location>
</feature>
<sequence length="354" mass="40412">MVSTNSLDRNGISTFIINNAKLMAAKPEVKIDILAPNDVDSDIKRELYNANVGLFILHDRNSKPLHYFSSLISLLRKNNYDAIHVNGSSTIMAIELAAGFFARVKIRIAHSHNTVTEHKKLNSLLRIPFEIFVNQRIACNNAAGKWLFRNKKFDIIDNGILLEDYHYNQNDRAEIRKDFKLNKSDILLGNVGKFNYQKNQSFLLDVLKQLPEKYKLMLVGNGPDFKDVLLKANVLNLSDRVIFTGVVNDVQRYLSAMDAFVLPSRFEGQPFVVIEAAANGLPIILSDHVSEEINITNSFTFLPLEIDTWVEQLKKLKLKDRIYETTINTMALRKNGYDLADNVENLYKLYTDDL</sequence>
<proteinExistence type="predicted"/>
<dbReference type="InterPro" id="IPR050194">
    <property type="entry name" value="Glycosyltransferase_grp1"/>
</dbReference>
<evidence type="ECO:0000259" key="2">
    <source>
        <dbReference type="Pfam" id="PF13439"/>
    </source>
</evidence>
<accession>A0AAJ1HUJ3</accession>
<dbReference type="InterPro" id="IPR001296">
    <property type="entry name" value="Glyco_trans_1"/>
</dbReference>
<keyword evidence="3" id="KW-0328">Glycosyltransferase</keyword>
<dbReference type="SUPFAM" id="SSF53756">
    <property type="entry name" value="UDP-Glycosyltransferase/glycogen phosphorylase"/>
    <property type="match status" value="1"/>
</dbReference>
<gene>
    <name evidence="3" type="ORF">PO250_00210</name>
</gene>
<dbReference type="Pfam" id="PF13439">
    <property type="entry name" value="Glyco_transf_4"/>
    <property type="match status" value="1"/>
</dbReference>
<comment type="caution">
    <text evidence="3">The sequence shown here is derived from an EMBL/GenBank/DDBJ whole genome shotgun (WGS) entry which is preliminary data.</text>
</comment>
<dbReference type="PANTHER" id="PTHR45947:SF3">
    <property type="entry name" value="SULFOQUINOVOSYL TRANSFERASE SQD2"/>
    <property type="match status" value="1"/>
</dbReference>
<evidence type="ECO:0000259" key="1">
    <source>
        <dbReference type="Pfam" id="PF00534"/>
    </source>
</evidence>
<dbReference type="Gene3D" id="3.40.50.2000">
    <property type="entry name" value="Glycogen Phosphorylase B"/>
    <property type="match status" value="2"/>
</dbReference>